<reference evidence="4 5" key="2">
    <citation type="journal article" date="2011" name="Stand. Genomic Sci.">
        <title>Complete genome sequence of Isosphaera pallida type strain (IS1B).</title>
        <authorList>
            <consortium name="US DOE Joint Genome Institute (JGI-PGF)"/>
            <person name="Goker M."/>
            <person name="Cleland D."/>
            <person name="Saunders E."/>
            <person name="Lapidus A."/>
            <person name="Nolan M."/>
            <person name="Lucas S."/>
            <person name="Hammon N."/>
            <person name="Deshpande S."/>
            <person name="Cheng J.F."/>
            <person name="Tapia R."/>
            <person name="Han C."/>
            <person name="Goodwin L."/>
            <person name="Pitluck S."/>
            <person name="Liolios K."/>
            <person name="Pagani I."/>
            <person name="Ivanova N."/>
            <person name="Mavromatis K."/>
            <person name="Pati A."/>
            <person name="Chen A."/>
            <person name="Palaniappan K."/>
            <person name="Land M."/>
            <person name="Hauser L."/>
            <person name="Chang Y.J."/>
            <person name="Jeffries C.D."/>
            <person name="Detter J.C."/>
            <person name="Beck B."/>
            <person name="Woyke T."/>
            <person name="Bristow J."/>
            <person name="Eisen J.A."/>
            <person name="Markowitz V."/>
            <person name="Hugenholtz P."/>
            <person name="Kyrpides N.C."/>
            <person name="Klenk H.P."/>
        </authorList>
    </citation>
    <scope>NUCLEOTIDE SEQUENCE [LARGE SCALE GENOMIC DNA]</scope>
    <source>
        <strain evidence="5">ATCC 43644 / DSM 9630 / IS1B</strain>
    </source>
</reference>
<dbReference type="eggNOG" id="COG0457">
    <property type="taxonomic scope" value="Bacteria"/>
</dbReference>
<protein>
    <submittedName>
        <fullName evidence="4">ASPIC/UnbV domain protein</fullName>
    </submittedName>
</protein>
<dbReference type="EMBL" id="CP002353">
    <property type="protein sequence ID" value="ADV63343.1"/>
    <property type="molecule type" value="Genomic_DNA"/>
</dbReference>
<reference key="1">
    <citation type="submission" date="2010-11" db="EMBL/GenBank/DDBJ databases">
        <title>The complete sequence of chromosome of Isophaera pallida ATCC 43644.</title>
        <authorList>
            <consortium name="US DOE Joint Genome Institute (JGI-PGF)"/>
            <person name="Lucas S."/>
            <person name="Copeland A."/>
            <person name="Lapidus A."/>
            <person name="Bruce D."/>
            <person name="Goodwin L."/>
            <person name="Pitluck S."/>
            <person name="Kyrpides N."/>
            <person name="Mavromatis K."/>
            <person name="Pagani I."/>
            <person name="Ivanova N."/>
            <person name="Saunders E."/>
            <person name="Brettin T."/>
            <person name="Detter J.C."/>
            <person name="Han C."/>
            <person name="Tapia R."/>
            <person name="Land M."/>
            <person name="Hauser L."/>
            <person name="Markowitz V."/>
            <person name="Cheng J.-F."/>
            <person name="Hugenholtz P."/>
            <person name="Woyke T."/>
            <person name="Wu D."/>
            <person name="Eisen J.A."/>
        </authorList>
    </citation>
    <scope>NUCLEOTIDE SEQUENCE</scope>
    <source>
        <strain>ATCC 43644</strain>
    </source>
</reference>
<dbReference type="Gene3D" id="2.130.10.130">
    <property type="entry name" value="Integrin alpha, N-terminal"/>
    <property type="match status" value="3"/>
</dbReference>
<dbReference type="HOGENOM" id="CLU_301080_0_0_0"/>
<keyword evidence="2" id="KW-0175">Coiled coil</keyword>
<dbReference type="InParanoid" id="E8R0Z2"/>
<dbReference type="InterPro" id="IPR013517">
    <property type="entry name" value="FG-GAP"/>
</dbReference>
<dbReference type="Gene3D" id="1.25.40.10">
    <property type="entry name" value="Tetratricopeptide repeat domain"/>
    <property type="match status" value="2"/>
</dbReference>
<organism evidence="4 5">
    <name type="scientific">Isosphaera pallida (strain ATCC 43644 / DSM 9630 / IS1B)</name>
    <dbReference type="NCBI Taxonomy" id="575540"/>
    <lineage>
        <taxon>Bacteria</taxon>
        <taxon>Pseudomonadati</taxon>
        <taxon>Planctomycetota</taxon>
        <taxon>Planctomycetia</taxon>
        <taxon>Isosphaerales</taxon>
        <taxon>Isosphaeraceae</taxon>
        <taxon>Isosphaera</taxon>
    </lineage>
</organism>
<dbReference type="InterPro" id="IPR027039">
    <property type="entry name" value="Crtac1"/>
</dbReference>
<accession>E8R0Z2</accession>
<dbReference type="RefSeq" id="WP_013565631.1">
    <property type="nucleotide sequence ID" value="NC_014962.1"/>
</dbReference>
<dbReference type="InterPro" id="IPR011519">
    <property type="entry name" value="UnbV_ASPIC"/>
</dbReference>
<evidence type="ECO:0000259" key="3">
    <source>
        <dbReference type="Pfam" id="PF07593"/>
    </source>
</evidence>
<evidence type="ECO:0000313" key="4">
    <source>
        <dbReference type="EMBL" id="ADV63343.1"/>
    </source>
</evidence>
<dbReference type="PANTHER" id="PTHR16026">
    <property type="entry name" value="CARTILAGE ACIDIC PROTEIN 1"/>
    <property type="match status" value="1"/>
</dbReference>
<dbReference type="InterPro" id="IPR028994">
    <property type="entry name" value="Integrin_alpha_N"/>
</dbReference>
<dbReference type="Pfam" id="PF14559">
    <property type="entry name" value="TPR_19"/>
    <property type="match status" value="1"/>
</dbReference>
<dbReference type="PANTHER" id="PTHR16026:SF0">
    <property type="entry name" value="CARTILAGE ACIDIC PROTEIN 1"/>
    <property type="match status" value="1"/>
</dbReference>
<dbReference type="Pfam" id="PF07593">
    <property type="entry name" value="UnbV_ASPIC"/>
    <property type="match status" value="1"/>
</dbReference>
<gene>
    <name evidence="4" type="ordered locus">Isop_2777</name>
</gene>
<dbReference type="KEGG" id="ipa:Isop_2777"/>
<dbReference type="SUPFAM" id="SSF69318">
    <property type="entry name" value="Integrin alpha N-terminal domain"/>
    <property type="match status" value="1"/>
</dbReference>
<keyword evidence="5" id="KW-1185">Reference proteome</keyword>
<dbReference type="InterPro" id="IPR011990">
    <property type="entry name" value="TPR-like_helical_dom_sf"/>
</dbReference>
<evidence type="ECO:0000256" key="1">
    <source>
        <dbReference type="ARBA" id="ARBA00022729"/>
    </source>
</evidence>
<proteinExistence type="predicted"/>
<dbReference type="STRING" id="575540.Isop_2777"/>
<feature type="coiled-coil region" evidence="2">
    <location>
        <begin position="341"/>
        <end position="368"/>
    </location>
</feature>
<dbReference type="SUPFAM" id="SSF48452">
    <property type="entry name" value="TPR-like"/>
    <property type="match status" value="1"/>
</dbReference>
<name>E8R0Z2_ISOPI</name>
<dbReference type="Pfam" id="PF13517">
    <property type="entry name" value="FG-GAP_3"/>
    <property type="match status" value="2"/>
</dbReference>
<dbReference type="OrthoDB" id="5287961at2"/>
<sequence length="1007" mass="109607">MRFPLRFGSASRRWMVMATFLLVGVVLLVGWLQWRSAADAALAREQLAEARRATLARRYDFARTRLAELLDSGRGDSNTRAEALYWQGVCWLETGKPGEAVEVWSVIGPGTSEWHHRAIVRRADVLIHRLGRFEEADGALALVLGPDHARGGPLAEALEVRTKLWRYQGRLDELAEVVRRVWWACPDPADALRGLWRLETDPFPLDGVRTALEQARALNESDPGVRLGLANLATYEGRFEEALALLELLREQRPEQPAIARAELRLARAWDRPDLAGPALQRLKPTDLSWLETLELNAWLRERTGGTTAERIAAWSALLELAPKHPQALERLAELARTEGRGEEADRLRRLKREADDAKERYRALLAEPIPPPRRDWPALAEVAGQLARPFETAAWQALVKHGPHAGESLRAATGSLIDPATPRGNTPTPRTLAALIPVAAARPEPPGVDDPADPFGPRPVFEDVASAAGLAFVFDPGHSGARQLPETMSGGVGLIDFDNDGWLDVYAVQGGPFPPPQSAAASTAAAGDRLFRNRGDGSFEDVTDKAGLAAIPSYGHGVAVGDYDNDGFPDLFLTRWDRYLLMRNRGDGTFEDVTEAAGLAGLQVWPTSAAWGDFDRDGDLDLYVCHYLEWDAANPRLCRRGPDDPTLMYCDPRNFPAVADRVFRNDGGVFVDVSMACGVAPADQDGRGLGVLAADLDGDGWLDLYVANDTTANFLFRNKGAEGQPFVFEELGALAGVAGNADGGYQAGMGVAGGDLDGDGLIDLFVTNFFDEGTTAYLNLGHGQFADRSASVGILAVSRPILGFGLIAADLNNDGHLDLVSANGHVNDYAPYVPYRMPGQVLLGDGRGKLKDVTRTAGEVWTRPRLGRGLVAGDFDHDGGLDFLLVDLGRPLVLARNLIRQTRPDDPRRNWVNLVLKGDGVKSPRDPIGAVATLTTNQGVQVVPLLGGGSYLSAPSLHLHVGLGLADKVNTLEIRWPSGRMERFETTNWPVNQTWRVEEGRGQLVD</sequence>
<dbReference type="AlphaFoldDB" id="E8R0Z2"/>
<evidence type="ECO:0000313" key="5">
    <source>
        <dbReference type="Proteomes" id="UP000008631"/>
    </source>
</evidence>
<feature type="domain" description="ASPIC/UnbV" evidence="3">
    <location>
        <begin position="929"/>
        <end position="996"/>
    </location>
</feature>
<keyword evidence="1" id="KW-0732">Signal</keyword>
<dbReference type="Proteomes" id="UP000008631">
    <property type="component" value="Chromosome"/>
</dbReference>
<evidence type="ECO:0000256" key="2">
    <source>
        <dbReference type="SAM" id="Coils"/>
    </source>
</evidence>